<dbReference type="Proteomes" id="UP000283383">
    <property type="component" value="Unassembled WGS sequence"/>
</dbReference>
<dbReference type="AlphaFoldDB" id="A0A420IDX2"/>
<protein>
    <submittedName>
        <fullName evidence="1">Uncharacterized protein</fullName>
    </submittedName>
</protein>
<evidence type="ECO:0000313" key="2">
    <source>
        <dbReference type="Proteomes" id="UP000283383"/>
    </source>
</evidence>
<evidence type="ECO:0000313" key="1">
    <source>
        <dbReference type="EMBL" id="RKF72745.1"/>
    </source>
</evidence>
<keyword evidence="2" id="KW-1185">Reference proteome</keyword>
<comment type="caution">
    <text evidence="1">The sequence shown here is derived from an EMBL/GenBank/DDBJ whole genome shotgun (WGS) entry which is preliminary data.</text>
</comment>
<reference evidence="1 2" key="1">
    <citation type="journal article" date="2018" name="BMC Genomics">
        <title>Comparative genome analyses reveal sequence features reflecting distinct modes of host-adaptation between dicot and monocot powdery mildew.</title>
        <authorList>
            <person name="Wu Y."/>
            <person name="Ma X."/>
            <person name="Pan Z."/>
            <person name="Kale S.D."/>
            <person name="Song Y."/>
            <person name="King H."/>
            <person name="Zhang Q."/>
            <person name="Presley C."/>
            <person name="Deng X."/>
            <person name="Wei C.I."/>
            <person name="Xiao S."/>
        </authorList>
    </citation>
    <scope>NUCLEOTIDE SEQUENCE [LARGE SCALE GENOMIC DNA]</scope>
    <source>
        <strain evidence="1">UMSG3</strain>
    </source>
</reference>
<proteinExistence type="predicted"/>
<organism evidence="1 2">
    <name type="scientific">Golovinomyces cichoracearum</name>
    <dbReference type="NCBI Taxonomy" id="62708"/>
    <lineage>
        <taxon>Eukaryota</taxon>
        <taxon>Fungi</taxon>
        <taxon>Dikarya</taxon>
        <taxon>Ascomycota</taxon>
        <taxon>Pezizomycotina</taxon>
        <taxon>Leotiomycetes</taxon>
        <taxon>Erysiphales</taxon>
        <taxon>Erysiphaceae</taxon>
        <taxon>Golovinomyces</taxon>
    </lineage>
</organism>
<sequence length="56" mass="6671">MGKYQSFLAEWENTEGSSNYEMDECNQILLDLKDDLEHMITDDHKNADCKNEYFFT</sequence>
<accession>A0A420IDX2</accession>
<gene>
    <name evidence="1" type="ORF">GcM3_096021</name>
</gene>
<dbReference type="EMBL" id="MCBQ01009687">
    <property type="protein sequence ID" value="RKF72745.1"/>
    <property type="molecule type" value="Genomic_DNA"/>
</dbReference>
<name>A0A420IDX2_9PEZI</name>